<evidence type="ECO:0000313" key="1">
    <source>
        <dbReference type="EMBL" id="CAB3998393.1"/>
    </source>
</evidence>
<reference evidence="1" key="1">
    <citation type="submission" date="2020-04" db="EMBL/GenBank/DDBJ databases">
        <authorList>
            <person name="Alioto T."/>
            <person name="Alioto T."/>
            <person name="Gomez Garrido J."/>
        </authorList>
    </citation>
    <scope>NUCLEOTIDE SEQUENCE</scope>
    <source>
        <strain evidence="1">A484AB</strain>
    </source>
</reference>
<name>A0A6S7H1I2_PARCT</name>
<dbReference type="EMBL" id="CACRXK020003342">
    <property type="protein sequence ID" value="CAB3998393.1"/>
    <property type="molecule type" value="Genomic_DNA"/>
</dbReference>
<proteinExistence type="predicted"/>
<organism evidence="1 2">
    <name type="scientific">Paramuricea clavata</name>
    <name type="common">Red gorgonian</name>
    <name type="synonym">Violescent sea-whip</name>
    <dbReference type="NCBI Taxonomy" id="317549"/>
    <lineage>
        <taxon>Eukaryota</taxon>
        <taxon>Metazoa</taxon>
        <taxon>Cnidaria</taxon>
        <taxon>Anthozoa</taxon>
        <taxon>Octocorallia</taxon>
        <taxon>Malacalcyonacea</taxon>
        <taxon>Plexauridae</taxon>
        <taxon>Paramuricea</taxon>
    </lineage>
</organism>
<gene>
    <name evidence="1" type="ORF">PACLA_8A035718</name>
</gene>
<dbReference type="AlphaFoldDB" id="A0A6S7H1I2"/>
<evidence type="ECO:0000313" key="2">
    <source>
        <dbReference type="Proteomes" id="UP001152795"/>
    </source>
</evidence>
<sequence>MEYNASILYITYFITYKSVDFLSTCEKLPDLCTGSTTIKVDKNPVTHEDLDKYDQGIKDGTGICDDTVDPPKISVSDCSIYQACIDGLQANTMLNDNIVNYLIGETLCNFPV</sequence>
<feature type="non-terminal residue" evidence="1">
    <location>
        <position position="1"/>
    </location>
</feature>
<dbReference type="Proteomes" id="UP001152795">
    <property type="component" value="Unassembled WGS sequence"/>
</dbReference>
<protein>
    <submittedName>
        <fullName evidence="1">Uncharacterized protein</fullName>
    </submittedName>
</protein>
<comment type="caution">
    <text evidence="1">The sequence shown here is derived from an EMBL/GenBank/DDBJ whole genome shotgun (WGS) entry which is preliminary data.</text>
</comment>
<keyword evidence="2" id="KW-1185">Reference proteome</keyword>
<accession>A0A6S7H1I2</accession>